<dbReference type="RefSeq" id="WP_144937275.1">
    <property type="nucleotide sequence ID" value="NZ_JBHTIU010000075.1"/>
</dbReference>
<dbReference type="Gene3D" id="3.40.630.30">
    <property type="match status" value="1"/>
</dbReference>
<dbReference type="InterPro" id="IPR053144">
    <property type="entry name" value="Acetyltransferase_Butenolide"/>
</dbReference>
<dbReference type="InterPro" id="IPR000182">
    <property type="entry name" value="GNAT_dom"/>
</dbReference>
<keyword evidence="3" id="KW-1185">Reference proteome</keyword>
<dbReference type="Pfam" id="PF13508">
    <property type="entry name" value="Acetyltransf_7"/>
    <property type="match status" value="1"/>
</dbReference>
<dbReference type="EC" id="2.3.-.-" evidence="2"/>
<comment type="caution">
    <text evidence="2">The sequence shown here is derived from an EMBL/GenBank/DDBJ whole genome shotgun (WGS) entry which is preliminary data.</text>
</comment>
<feature type="domain" description="N-acetyltransferase" evidence="1">
    <location>
        <begin position="6"/>
        <end position="138"/>
    </location>
</feature>
<keyword evidence="2" id="KW-0808">Transferase</keyword>
<name>A0ABW3DCZ9_9BACL</name>
<proteinExistence type="predicted"/>
<dbReference type="SUPFAM" id="SSF55729">
    <property type="entry name" value="Acyl-CoA N-acyltransferases (Nat)"/>
    <property type="match status" value="1"/>
</dbReference>
<dbReference type="EMBL" id="JBHTIU010000075">
    <property type="protein sequence ID" value="MFD0871267.1"/>
    <property type="molecule type" value="Genomic_DNA"/>
</dbReference>
<dbReference type="PROSITE" id="PS51186">
    <property type="entry name" value="GNAT"/>
    <property type="match status" value="1"/>
</dbReference>
<evidence type="ECO:0000313" key="3">
    <source>
        <dbReference type="Proteomes" id="UP001597120"/>
    </source>
</evidence>
<dbReference type="PANTHER" id="PTHR43233">
    <property type="entry name" value="FAMILY N-ACETYLTRANSFERASE, PUTATIVE (AFU_ORTHOLOGUE AFUA_6G03350)-RELATED"/>
    <property type="match status" value="1"/>
</dbReference>
<evidence type="ECO:0000259" key="1">
    <source>
        <dbReference type="PROSITE" id="PS51186"/>
    </source>
</evidence>
<dbReference type="InterPro" id="IPR016181">
    <property type="entry name" value="Acyl_CoA_acyltransferase"/>
</dbReference>
<keyword evidence="2" id="KW-0012">Acyltransferase</keyword>
<reference evidence="3" key="1">
    <citation type="journal article" date="2019" name="Int. J. Syst. Evol. Microbiol.">
        <title>The Global Catalogue of Microorganisms (GCM) 10K type strain sequencing project: providing services to taxonomists for standard genome sequencing and annotation.</title>
        <authorList>
            <consortium name="The Broad Institute Genomics Platform"/>
            <consortium name="The Broad Institute Genome Sequencing Center for Infectious Disease"/>
            <person name="Wu L."/>
            <person name="Ma J."/>
        </authorList>
    </citation>
    <scope>NUCLEOTIDE SEQUENCE [LARGE SCALE GENOMIC DNA]</scope>
    <source>
        <strain evidence="3">CCUG 57263</strain>
    </source>
</reference>
<organism evidence="2 3">
    <name type="scientific">Paenibacillus residui</name>
    <dbReference type="NCBI Taxonomy" id="629724"/>
    <lineage>
        <taxon>Bacteria</taxon>
        <taxon>Bacillati</taxon>
        <taxon>Bacillota</taxon>
        <taxon>Bacilli</taxon>
        <taxon>Bacillales</taxon>
        <taxon>Paenibacillaceae</taxon>
        <taxon>Paenibacillus</taxon>
    </lineage>
</organism>
<evidence type="ECO:0000313" key="2">
    <source>
        <dbReference type="EMBL" id="MFD0871267.1"/>
    </source>
</evidence>
<dbReference type="GO" id="GO:0016746">
    <property type="term" value="F:acyltransferase activity"/>
    <property type="evidence" value="ECO:0007669"/>
    <property type="project" value="UniProtKB-KW"/>
</dbReference>
<gene>
    <name evidence="2" type="ORF">ACFQ03_19160</name>
</gene>
<dbReference type="Proteomes" id="UP001597120">
    <property type="component" value="Unassembled WGS sequence"/>
</dbReference>
<protein>
    <submittedName>
        <fullName evidence="2">GNAT family N-acetyltransferase</fullName>
        <ecNumber evidence="2">2.3.-.-</ecNumber>
    </submittedName>
</protein>
<accession>A0ABW3DCZ9</accession>
<dbReference type="PANTHER" id="PTHR43233:SF1">
    <property type="entry name" value="FAMILY N-ACETYLTRANSFERASE, PUTATIVE (AFU_ORTHOLOGUE AFUA_6G03350)-RELATED"/>
    <property type="match status" value="1"/>
</dbReference>
<sequence length="138" mass="15995">MKNGEYFISKDKALLQTETIHQFLSRSYWANRRTLAQVQASIENSICYGVYHGTRQIGFARIITDWATMYYLCDVFIDEEYRGQGIGRRLVDLIVQSEELDGLTGVLGTKDAHGLYESFGFVRDPDRFMKRRPTNPWA</sequence>
<dbReference type="CDD" id="cd04301">
    <property type="entry name" value="NAT_SF"/>
    <property type="match status" value="1"/>
</dbReference>